<evidence type="ECO:0000313" key="2">
    <source>
        <dbReference type="EMBL" id="GMM58312.1"/>
    </source>
</evidence>
<comment type="caution">
    <text evidence="2">The sequence shown here is derived from an EMBL/GenBank/DDBJ whole genome shotgun (WGS) entry which is preliminary data.</text>
</comment>
<dbReference type="GO" id="GO:0015079">
    <property type="term" value="F:potassium ion transmembrane transporter activity"/>
    <property type="evidence" value="ECO:0007669"/>
    <property type="project" value="InterPro"/>
</dbReference>
<keyword evidence="1" id="KW-0812">Transmembrane</keyword>
<reference evidence="2 3" key="1">
    <citation type="journal article" date="2023" name="Elife">
        <title>Identification of key yeast species and microbe-microbe interactions impacting larval growth of Drosophila in the wild.</title>
        <authorList>
            <person name="Mure A."/>
            <person name="Sugiura Y."/>
            <person name="Maeda R."/>
            <person name="Honda K."/>
            <person name="Sakurai N."/>
            <person name="Takahashi Y."/>
            <person name="Watada M."/>
            <person name="Katoh T."/>
            <person name="Gotoh A."/>
            <person name="Gotoh Y."/>
            <person name="Taniguchi I."/>
            <person name="Nakamura K."/>
            <person name="Hayashi T."/>
            <person name="Katayama T."/>
            <person name="Uemura T."/>
            <person name="Hattori Y."/>
        </authorList>
    </citation>
    <scope>NUCLEOTIDE SEQUENCE [LARGE SCALE GENOMIC DNA]</scope>
    <source>
        <strain evidence="2 3">KH-74</strain>
    </source>
</reference>
<feature type="transmembrane region" description="Helical" evidence="1">
    <location>
        <begin position="226"/>
        <end position="256"/>
    </location>
</feature>
<name>A0AAV5S6C6_MAUHU</name>
<dbReference type="GO" id="GO:0005886">
    <property type="term" value="C:plasma membrane"/>
    <property type="evidence" value="ECO:0007669"/>
    <property type="project" value="InterPro"/>
</dbReference>
<dbReference type="AlphaFoldDB" id="A0AAV5S6C6"/>
<protein>
    <submittedName>
        <fullName evidence="2">Pheromone-regulated K(+) transporter</fullName>
    </submittedName>
</protein>
<gene>
    <name evidence="2" type="ORF">DAKH74_049290</name>
</gene>
<dbReference type="InterPro" id="IPR031606">
    <property type="entry name" value="Kch1/2"/>
</dbReference>
<keyword evidence="1" id="KW-0472">Membrane</keyword>
<dbReference type="PANTHER" id="PTHR36424:SF1">
    <property type="entry name" value="LOW AFFINITY K(+) TRANSPORTER 1-RELATED"/>
    <property type="match status" value="1"/>
</dbReference>
<evidence type="ECO:0000256" key="1">
    <source>
        <dbReference type="SAM" id="Phobius"/>
    </source>
</evidence>
<organism evidence="2 3">
    <name type="scientific">Maudiozyma humilis</name>
    <name type="common">Sour dough yeast</name>
    <name type="synonym">Kazachstania humilis</name>
    <dbReference type="NCBI Taxonomy" id="51915"/>
    <lineage>
        <taxon>Eukaryota</taxon>
        <taxon>Fungi</taxon>
        <taxon>Dikarya</taxon>
        <taxon>Ascomycota</taxon>
        <taxon>Saccharomycotina</taxon>
        <taxon>Saccharomycetes</taxon>
        <taxon>Saccharomycetales</taxon>
        <taxon>Saccharomycetaceae</taxon>
        <taxon>Maudiozyma</taxon>
    </lineage>
</organism>
<feature type="transmembrane region" description="Helical" evidence="1">
    <location>
        <begin position="87"/>
        <end position="105"/>
    </location>
</feature>
<proteinExistence type="predicted"/>
<feature type="transmembrane region" description="Helical" evidence="1">
    <location>
        <begin position="37"/>
        <end position="67"/>
    </location>
</feature>
<dbReference type="EMBL" id="BTGD01000025">
    <property type="protein sequence ID" value="GMM58312.1"/>
    <property type="molecule type" value="Genomic_DNA"/>
</dbReference>
<sequence>MWSSFGFRERVKESEVNDQLFDDLDLTLFRIHKRRTWIFYFVTIWGMTGLKVVMLVSDMYTCIKLLAFNTWSNAYVQPFLPFKISKWLFSSCIMLSILLVFWDLVAGLRVYKGRNVVHGYVNNVARSIYCLRDSRVYCMFDKVTPSGAFQRATFFSFFELKSCLRLLLTDSPRQAINGLTLWSVLSGDAMVVTNSGNAPSSQSSLYTSDSILHRLKALSHMNREEAAILSLMLVSFTIWTVLFSKLCCAALTGLYVSYRFVRDPGRQFKSLREYIYVTVSYNLEYLSEKYRYKQLYSRTSLLEQWDTDSGSDNELEKQCPKIYDDPKLYDDKYAEMYGAERYADLELGQVVFARTPDTLKSIPSYYYRREDPVKAKSIVE</sequence>
<accession>A0AAV5S6C6</accession>
<dbReference type="Pfam" id="PF16944">
    <property type="entry name" value="KCH"/>
    <property type="match status" value="1"/>
</dbReference>
<keyword evidence="1" id="KW-1133">Transmembrane helix</keyword>
<keyword evidence="3" id="KW-1185">Reference proteome</keyword>
<evidence type="ECO:0000313" key="3">
    <source>
        <dbReference type="Proteomes" id="UP001377567"/>
    </source>
</evidence>
<dbReference type="PANTHER" id="PTHR36424">
    <property type="entry name" value="PHEROMONE-REGULATED MEMBRANE PROTEIN 6"/>
    <property type="match status" value="1"/>
</dbReference>
<dbReference type="Proteomes" id="UP001377567">
    <property type="component" value="Unassembled WGS sequence"/>
</dbReference>